<dbReference type="AlphaFoldDB" id="A0A1S6IVE1"/>
<reference evidence="3 4" key="1">
    <citation type="journal article" date="2016" name="Int. J. Syst. Evol. Microbiol.">
        <title>Desulfotomaculum ferrireducens sp. nov., a moderately thermophilic sulfate-reducing and dissimilatory Fe(III)-reducing bacterium isolated from compost.</title>
        <authorList>
            <person name="Yang G."/>
            <person name="Guo J."/>
            <person name="Zhuang L."/>
            <person name="Yuan Y."/>
            <person name="Zhou S."/>
        </authorList>
    </citation>
    <scope>NUCLEOTIDE SEQUENCE [LARGE SCALE GENOMIC DNA]</scope>
    <source>
        <strain evidence="3 4">GSS09</strain>
    </source>
</reference>
<feature type="transmembrane region" description="Helical" evidence="1">
    <location>
        <begin position="20"/>
        <end position="43"/>
    </location>
</feature>
<evidence type="ECO:0000313" key="3">
    <source>
        <dbReference type="EMBL" id="AQS58714.1"/>
    </source>
</evidence>
<dbReference type="InterPro" id="IPR001024">
    <property type="entry name" value="PLAT/LH2_dom"/>
</dbReference>
<evidence type="ECO:0000259" key="2">
    <source>
        <dbReference type="PROSITE" id="PS50095"/>
    </source>
</evidence>
<proteinExistence type="predicted"/>
<gene>
    <name evidence="3" type="ORF">B0537_06230</name>
</gene>
<keyword evidence="1" id="KW-1133">Transmembrane helix</keyword>
<name>A0A1S6IVE1_9FIRM</name>
<organism evidence="3 4">
    <name type="scientific">Desulforamulus ferrireducens</name>
    <dbReference type="NCBI Taxonomy" id="1833852"/>
    <lineage>
        <taxon>Bacteria</taxon>
        <taxon>Bacillati</taxon>
        <taxon>Bacillota</taxon>
        <taxon>Clostridia</taxon>
        <taxon>Eubacteriales</taxon>
        <taxon>Peptococcaceae</taxon>
        <taxon>Desulforamulus</taxon>
    </lineage>
</organism>
<keyword evidence="4" id="KW-1185">Reference proteome</keyword>
<dbReference type="EMBL" id="CP019698">
    <property type="protein sequence ID" value="AQS58714.1"/>
    <property type="molecule type" value="Genomic_DNA"/>
</dbReference>
<dbReference type="OrthoDB" id="1787486at2"/>
<keyword evidence="1" id="KW-0472">Membrane</keyword>
<keyword evidence="1" id="KW-0812">Transmembrane</keyword>
<dbReference type="RefSeq" id="WP_077713697.1">
    <property type="nucleotide sequence ID" value="NZ_CP019698.1"/>
</dbReference>
<evidence type="ECO:0000313" key="4">
    <source>
        <dbReference type="Proteomes" id="UP000189464"/>
    </source>
</evidence>
<feature type="domain" description="PLAT" evidence="2">
    <location>
        <begin position="18"/>
        <end position="52"/>
    </location>
</feature>
<protein>
    <submittedName>
        <fullName evidence="3">MFS transporter</fullName>
    </submittedName>
</protein>
<dbReference type="PROSITE" id="PS50095">
    <property type="entry name" value="PLAT"/>
    <property type="match status" value="1"/>
</dbReference>
<evidence type="ECO:0000256" key="1">
    <source>
        <dbReference type="SAM" id="Phobius"/>
    </source>
</evidence>
<accession>A0A1S6IVE1</accession>
<dbReference type="Proteomes" id="UP000189464">
    <property type="component" value="Chromosome"/>
</dbReference>
<dbReference type="KEGG" id="dfg:B0537_06230"/>
<sequence>MVEALNEYIIALYNLHKAQYALVVVTLMAVVGTSVGLTTEVILRLLGIRGEK</sequence>